<feature type="compositionally biased region" description="Polar residues" evidence="2">
    <location>
        <begin position="398"/>
        <end position="407"/>
    </location>
</feature>
<evidence type="ECO:0000259" key="3">
    <source>
        <dbReference type="Pfam" id="PF01343"/>
    </source>
</evidence>
<dbReference type="EMBL" id="FOCL01000001">
    <property type="protein sequence ID" value="SEM66062.1"/>
    <property type="molecule type" value="Genomic_DNA"/>
</dbReference>
<keyword evidence="4" id="KW-0645">Protease</keyword>
<dbReference type="Gene3D" id="3.90.226.10">
    <property type="entry name" value="2-enoyl-CoA Hydratase, Chain A, domain 1"/>
    <property type="match status" value="1"/>
</dbReference>
<evidence type="ECO:0000256" key="1">
    <source>
        <dbReference type="ARBA" id="ARBA00008683"/>
    </source>
</evidence>
<dbReference type="SUPFAM" id="SSF52096">
    <property type="entry name" value="ClpP/crotonase"/>
    <property type="match status" value="1"/>
</dbReference>
<evidence type="ECO:0000256" key="2">
    <source>
        <dbReference type="SAM" id="MobiDB-lite"/>
    </source>
</evidence>
<dbReference type="InterPro" id="IPR029045">
    <property type="entry name" value="ClpP/crotonase-like_dom_sf"/>
</dbReference>
<dbReference type="GO" id="GO:0008233">
    <property type="term" value="F:peptidase activity"/>
    <property type="evidence" value="ECO:0007669"/>
    <property type="project" value="UniProtKB-KW"/>
</dbReference>
<dbReference type="RefSeq" id="WP_091206843.1">
    <property type="nucleotide sequence ID" value="NZ_FOCL01000001.1"/>
</dbReference>
<reference evidence="5" key="1">
    <citation type="submission" date="2016-10" db="EMBL/GenBank/DDBJ databases">
        <authorList>
            <person name="Varghese N."/>
            <person name="Submissions S."/>
        </authorList>
    </citation>
    <scope>NUCLEOTIDE SEQUENCE [LARGE SCALE GENOMIC DNA]</scope>
    <source>
        <strain evidence="5">Gh-48</strain>
    </source>
</reference>
<dbReference type="PANTHER" id="PTHR42987">
    <property type="entry name" value="PEPTIDASE S49"/>
    <property type="match status" value="1"/>
</dbReference>
<feature type="domain" description="Peptidase S49" evidence="3">
    <location>
        <begin position="140"/>
        <end position="288"/>
    </location>
</feature>
<keyword evidence="4" id="KW-0378">Hydrolase</keyword>
<evidence type="ECO:0000313" key="5">
    <source>
        <dbReference type="Proteomes" id="UP000198942"/>
    </source>
</evidence>
<dbReference type="Proteomes" id="UP000198942">
    <property type="component" value="Unassembled WGS sequence"/>
</dbReference>
<sequence length="426" mass="46004">MSLLVSALAKGYFAISEEGVHASFPYAQAVLSGKLEPKAAELPKDTFERVVLDDEFDDGCEGDITISQDDEYTGRIAVMRVTGVMMHYGGMCSYGTEDYAARINEYAADESIAGLIILADTPGGQVDGIETLRLAVQSFRAQKPLLTLVNDGSMASGGVWAFIGSTEVYAANMLCMLGSVGVMATLLDIRKALEMNGIEQIIIRAPQSVDKNKDVEDALNGKKAALLAELKFICDRFLNVVTDDRADKLTSDEWKTGKMFFAEDAQRIGLIDGIKNYTEVVARMQQLIAQNQDQNKMFGNKLPKVAALKGVETITAENLEAANEEIEAFGIKGVTLCLDSEIEQLTAVEGQLTTANNTIAAHVKTIGEKDAKIAALQAKVDAKPGSEPVSPGAERDNIQPTAGTQEAELTSVEKELRQMYAMHSTN</sequence>
<proteinExistence type="inferred from homology"/>
<dbReference type="Pfam" id="PF01343">
    <property type="entry name" value="Peptidase_S49"/>
    <property type="match status" value="1"/>
</dbReference>
<accession>A0A1H8A583</accession>
<dbReference type="PANTHER" id="PTHR42987:SF4">
    <property type="entry name" value="PROTEASE SOHB-RELATED"/>
    <property type="match status" value="1"/>
</dbReference>
<dbReference type="InterPro" id="IPR002142">
    <property type="entry name" value="Peptidase_S49"/>
</dbReference>
<protein>
    <submittedName>
        <fullName evidence="4">Serine protease, ClpP class</fullName>
    </submittedName>
</protein>
<comment type="similarity">
    <text evidence="1">Belongs to the peptidase S49 family.</text>
</comment>
<evidence type="ECO:0000313" key="4">
    <source>
        <dbReference type="EMBL" id="SEM66062.1"/>
    </source>
</evidence>
<gene>
    <name evidence="4" type="ORF">SAMN05192574_101374</name>
</gene>
<dbReference type="GO" id="GO:0006508">
    <property type="term" value="P:proteolysis"/>
    <property type="evidence" value="ECO:0007669"/>
    <property type="project" value="UniProtKB-KW"/>
</dbReference>
<organism evidence="4 5">
    <name type="scientific">Mucilaginibacter gossypiicola</name>
    <dbReference type="NCBI Taxonomy" id="551995"/>
    <lineage>
        <taxon>Bacteria</taxon>
        <taxon>Pseudomonadati</taxon>
        <taxon>Bacteroidota</taxon>
        <taxon>Sphingobacteriia</taxon>
        <taxon>Sphingobacteriales</taxon>
        <taxon>Sphingobacteriaceae</taxon>
        <taxon>Mucilaginibacter</taxon>
    </lineage>
</organism>
<feature type="region of interest" description="Disordered" evidence="2">
    <location>
        <begin position="382"/>
        <end position="407"/>
    </location>
</feature>
<dbReference type="OrthoDB" id="869112at2"/>
<dbReference type="AlphaFoldDB" id="A0A1H8A583"/>
<dbReference type="STRING" id="551995.SAMN05192574_101374"/>
<keyword evidence="5" id="KW-1185">Reference proteome</keyword>
<name>A0A1H8A583_9SPHI</name>